<dbReference type="GO" id="GO:0003677">
    <property type="term" value="F:DNA binding"/>
    <property type="evidence" value="ECO:0007669"/>
    <property type="project" value="UniProtKB-KW"/>
</dbReference>
<dbReference type="OrthoDB" id="9800350at2"/>
<accession>A0A1N7PHS5</accession>
<evidence type="ECO:0000256" key="3">
    <source>
        <dbReference type="ARBA" id="ARBA00023163"/>
    </source>
</evidence>
<keyword evidence="6" id="KW-1185">Reference proteome</keyword>
<evidence type="ECO:0000256" key="2">
    <source>
        <dbReference type="ARBA" id="ARBA00023125"/>
    </source>
</evidence>
<dbReference type="PROSITE" id="PS51118">
    <property type="entry name" value="HTH_HXLR"/>
    <property type="match status" value="1"/>
</dbReference>
<dbReference type="InterPro" id="IPR036388">
    <property type="entry name" value="WH-like_DNA-bd_sf"/>
</dbReference>
<name>A0A1N7PHS5_9RHOB</name>
<dbReference type="Pfam" id="PF01638">
    <property type="entry name" value="HxlR"/>
    <property type="match status" value="1"/>
</dbReference>
<dbReference type="PANTHER" id="PTHR33204">
    <property type="entry name" value="TRANSCRIPTIONAL REGULATOR, MARR FAMILY"/>
    <property type="match status" value="1"/>
</dbReference>
<proteinExistence type="predicted"/>
<evidence type="ECO:0000259" key="4">
    <source>
        <dbReference type="PROSITE" id="PS51118"/>
    </source>
</evidence>
<keyword evidence="2" id="KW-0238">DNA-binding</keyword>
<feature type="domain" description="HTH hxlR-type" evidence="4">
    <location>
        <begin position="14"/>
        <end position="112"/>
    </location>
</feature>
<dbReference type="AlphaFoldDB" id="A0A1N7PHS5"/>
<dbReference type="Gene3D" id="1.10.10.10">
    <property type="entry name" value="Winged helix-like DNA-binding domain superfamily/Winged helix DNA-binding domain"/>
    <property type="match status" value="1"/>
</dbReference>
<organism evidence="5 6">
    <name type="scientific">Rhodobacter aestuarii</name>
    <dbReference type="NCBI Taxonomy" id="453582"/>
    <lineage>
        <taxon>Bacteria</taxon>
        <taxon>Pseudomonadati</taxon>
        <taxon>Pseudomonadota</taxon>
        <taxon>Alphaproteobacteria</taxon>
        <taxon>Rhodobacterales</taxon>
        <taxon>Rhodobacter group</taxon>
        <taxon>Rhodobacter</taxon>
    </lineage>
</organism>
<gene>
    <name evidence="5" type="ORF">SAMN05421580_11016</name>
</gene>
<dbReference type="EMBL" id="FTOG01000010">
    <property type="protein sequence ID" value="SIT10077.1"/>
    <property type="molecule type" value="Genomic_DNA"/>
</dbReference>
<dbReference type="Proteomes" id="UP000186221">
    <property type="component" value="Unassembled WGS sequence"/>
</dbReference>
<dbReference type="STRING" id="453582.SAMN05421580_11016"/>
<evidence type="ECO:0000313" key="6">
    <source>
        <dbReference type="Proteomes" id="UP000186221"/>
    </source>
</evidence>
<protein>
    <submittedName>
        <fullName evidence="5">Transcriptional regulator, HxlR family</fullName>
    </submittedName>
</protein>
<keyword evidence="3" id="KW-0804">Transcription</keyword>
<dbReference type="SUPFAM" id="SSF46785">
    <property type="entry name" value="Winged helix' DNA-binding domain"/>
    <property type="match status" value="1"/>
</dbReference>
<keyword evidence="1" id="KW-0805">Transcription regulation</keyword>
<dbReference type="InterPro" id="IPR002577">
    <property type="entry name" value="HTH_HxlR"/>
</dbReference>
<reference evidence="6" key="1">
    <citation type="submission" date="2017-01" db="EMBL/GenBank/DDBJ databases">
        <authorList>
            <person name="Varghese N."/>
            <person name="Submissions S."/>
        </authorList>
    </citation>
    <scope>NUCLEOTIDE SEQUENCE [LARGE SCALE GENOMIC DNA]</scope>
    <source>
        <strain evidence="6">DSM 19945</strain>
    </source>
</reference>
<evidence type="ECO:0000313" key="5">
    <source>
        <dbReference type="EMBL" id="SIT10077.1"/>
    </source>
</evidence>
<dbReference type="InterPro" id="IPR036390">
    <property type="entry name" value="WH_DNA-bd_sf"/>
</dbReference>
<dbReference type="RefSeq" id="WP_108188644.1">
    <property type="nucleotide sequence ID" value="NZ_FTOG01000010.1"/>
</dbReference>
<sequence>MRNFSRGDVFAAACPSRQILQHVTSRWGGLVLIALREETLRFAQLRRRIDGISERMLAQTLQVLEGDGLILRKDYGEVPPRVDYTLTPAGREISARVFALSDWIEKNLPELLALTPDAAPQTVQ</sequence>
<evidence type="ECO:0000256" key="1">
    <source>
        <dbReference type="ARBA" id="ARBA00023015"/>
    </source>
</evidence>
<dbReference type="PANTHER" id="PTHR33204:SF37">
    <property type="entry name" value="HTH-TYPE TRANSCRIPTIONAL REGULATOR YODB"/>
    <property type="match status" value="1"/>
</dbReference>